<evidence type="ECO:0000313" key="2">
    <source>
        <dbReference type="EMBL" id="KAK0981342.1"/>
    </source>
</evidence>
<proteinExistence type="predicted"/>
<dbReference type="AlphaFoldDB" id="A0AAN6KGB9"/>
<reference evidence="2" key="1">
    <citation type="submission" date="2023-06" db="EMBL/GenBank/DDBJ databases">
        <title>Black Yeasts Isolated from many extreme environments.</title>
        <authorList>
            <person name="Coleine C."/>
            <person name="Stajich J.E."/>
            <person name="Selbmann L."/>
        </authorList>
    </citation>
    <scope>NUCLEOTIDE SEQUENCE</scope>
    <source>
        <strain evidence="2">CCFEE 5200</strain>
    </source>
</reference>
<sequence>MRDEWTANGSSSSSVTNAGYQPLGSSGSNSGSSSGAPASTDKYGFTADSRSSQGLTRVGRHYELDRGASLNLAARAMKLKLKTKGLGEAMRQREVSERRQVGDAETVINALPAGGKEKVPWWKNVTPEEGT</sequence>
<dbReference type="Proteomes" id="UP001175353">
    <property type="component" value="Unassembled WGS sequence"/>
</dbReference>
<name>A0AAN6KGB9_9PEZI</name>
<keyword evidence="3" id="KW-1185">Reference proteome</keyword>
<feature type="compositionally biased region" description="Polar residues" evidence="1">
    <location>
        <begin position="7"/>
        <end position="19"/>
    </location>
</feature>
<organism evidence="2 3">
    <name type="scientific">Friedmanniomyces endolithicus</name>
    <dbReference type="NCBI Taxonomy" id="329885"/>
    <lineage>
        <taxon>Eukaryota</taxon>
        <taxon>Fungi</taxon>
        <taxon>Dikarya</taxon>
        <taxon>Ascomycota</taxon>
        <taxon>Pezizomycotina</taxon>
        <taxon>Dothideomycetes</taxon>
        <taxon>Dothideomycetidae</taxon>
        <taxon>Mycosphaerellales</taxon>
        <taxon>Teratosphaeriaceae</taxon>
        <taxon>Friedmanniomyces</taxon>
    </lineage>
</organism>
<comment type="caution">
    <text evidence="2">The sequence shown here is derived from an EMBL/GenBank/DDBJ whole genome shotgun (WGS) entry which is preliminary data.</text>
</comment>
<dbReference type="EMBL" id="JAUJLE010000112">
    <property type="protein sequence ID" value="KAK0981342.1"/>
    <property type="molecule type" value="Genomic_DNA"/>
</dbReference>
<gene>
    <name evidence="2" type="ORF">LTR91_011923</name>
</gene>
<feature type="compositionally biased region" description="Low complexity" evidence="1">
    <location>
        <begin position="24"/>
        <end position="35"/>
    </location>
</feature>
<feature type="region of interest" description="Disordered" evidence="1">
    <location>
        <begin position="1"/>
        <end position="58"/>
    </location>
</feature>
<accession>A0AAN6KGB9</accession>
<protein>
    <submittedName>
        <fullName evidence="2">Uncharacterized protein</fullName>
    </submittedName>
</protein>
<evidence type="ECO:0000256" key="1">
    <source>
        <dbReference type="SAM" id="MobiDB-lite"/>
    </source>
</evidence>
<evidence type="ECO:0000313" key="3">
    <source>
        <dbReference type="Proteomes" id="UP001175353"/>
    </source>
</evidence>